<organism evidence="2 3">
    <name type="scientific">Camelina sativa</name>
    <name type="common">False flax</name>
    <name type="synonym">Myagrum sativum</name>
    <dbReference type="NCBI Taxonomy" id="90675"/>
    <lineage>
        <taxon>Eukaryota</taxon>
        <taxon>Viridiplantae</taxon>
        <taxon>Streptophyta</taxon>
        <taxon>Embryophyta</taxon>
        <taxon>Tracheophyta</taxon>
        <taxon>Spermatophyta</taxon>
        <taxon>Magnoliopsida</taxon>
        <taxon>eudicotyledons</taxon>
        <taxon>Gunneridae</taxon>
        <taxon>Pentapetalae</taxon>
        <taxon>rosids</taxon>
        <taxon>malvids</taxon>
        <taxon>Brassicales</taxon>
        <taxon>Brassicaceae</taxon>
        <taxon>Camelineae</taxon>
        <taxon>Camelina</taxon>
    </lineage>
</organism>
<feature type="compositionally biased region" description="Polar residues" evidence="1">
    <location>
        <begin position="9"/>
        <end position="20"/>
    </location>
</feature>
<dbReference type="RefSeq" id="XP_010448890.1">
    <property type="nucleotide sequence ID" value="XM_010450588.2"/>
</dbReference>
<name>A0ABM0V0A5_CAMSA</name>
<dbReference type="PANTHER" id="PTHR35495">
    <property type="entry name" value="OS06G0679600 PROTEIN"/>
    <property type="match status" value="1"/>
</dbReference>
<evidence type="ECO:0000313" key="3">
    <source>
        <dbReference type="RefSeq" id="XP_010448890.1"/>
    </source>
</evidence>
<protein>
    <submittedName>
        <fullName evidence="3">Uncharacterized protein LOC104731260</fullName>
    </submittedName>
</protein>
<dbReference type="PANTHER" id="PTHR35495:SF1">
    <property type="entry name" value="OS06G0679600 PROTEIN"/>
    <property type="match status" value="1"/>
</dbReference>
<feature type="region of interest" description="Disordered" evidence="1">
    <location>
        <begin position="1"/>
        <end position="21"/>
    </location>
</feature>
<sequence>MKTFENPKETPSFSPQTPISRRSHSITKILLDPQIFQSIPQSLSLDPQIQSLHRSLKTKIVTMKDISKSPARRNDGFHRYLKPGALAQIRNSRINARSTTTASLVSRSVAQPLDPISPSHNSVGDEAAVAAARNLTIDQVPHLLRKIYGPYSYQRKKLAAARSVSSMMMLSMNPPTMNSVLVVEPSSSVLSSDVIAH</sequence>
<accession>A0ABM0V0A5</accession>
<proteinExistence type="predicted"/>
<evidence type="ECO:0000256" key="1">
    <source>
        <dbReference type="SAM" id="MobiDB-lite"/>
    </source>
</evidence>
<dbReference type="GeneID" id="104731260"/>
<keyword evidence="2" id="KW-1185">Reference proteome</keyword>
<reference evidence="3" key="2">
    <citation type="submission" date="2025-08" db="UniProtKB">
        <authorList>
            <consortium name="RefSeq"/>
        </authorList>
    </citation>
    <scope>IDENTIFICATION</scope>
    <source>
        <tissue evidence="3">Leaf</tissue>
    </source>
</reference>
<reference evidence="2" key="1">
    <citation type="journal article" date="2014" name="Nat. Commun.">
        <title>The emerging biofuel crop Camelina sativa retains a highly undifferentiated hexaploid genome structure.</title>
        <authorList>
            <person name="Kagale S."/>
            <person name="Koh C."/>
            <person name="Nixon J."/>
            <person name="Bollina V."/>
            <person name="Clarke W.E."/>
            <person name="Tuteja R."/>
            <person name="Spillane C."/>
            <person name="Robinson S.J."/>
            <person name="Links M.G."/>
            <person name="Clarke C."/>
            <person name="Higgins E.E."/>
            <person name="Huebert T."/>
            <person name="Sharpe A.G."/>
            <person name="Parkin I.A."/>
        </authorList>
    </citation>
    <scope>NUCLEOTIDE SEQUENCE [LARGE SCALE GENOMIC DNA]</scope>
    <source>
        <strain evidence="2">cv. DH55</strain>
    </source>
</reference>
<gene>
    <name evidence="3" type="primary">LOC104731260</name>
</gene>
<dbReference type="Proteomes" id="UP000694864">
    <property type="component" value="Chromosome 2"/>
</dbReference>
<evidence type="ECO:0000313" key="2">
    <source>
        <dbReference type="Proteomes" id="UP000694864"/>
    </source>
</evidence>